<dbReference type="SMART" id="SM00267">
    <property type="entry name" value="GGDEF"/>
    <property type="match status" value="1"/>
</dbReference>
<dbReference type="SUPFAM" id="SSF55073">
    <property type="entry name" value="Nucleotide cyclase"/>
    <property type="match status" value="1"/>
</dbReference>
<sequence length="343" mass="38966">MNNPITTRDPLTGLLDRSGFLCYVENQLKANNGAQYTIIYGNIHNFKVINEIRGTQVGDKVLIDFAEKFSSCSHLEAARMESDHFILCIPLEDFDVDRLVGLSQNQYKDIRYTARFGIYRIRDLTMSVNAMCDRAKAAKRYITDEYYVPYAIWDETMREEIVSEGILSTELKPAIEAGEFVVYYQPIVDAKTQEIASAEALIRWNHPKYGFISPGKFIPVFEKNASIAKLDYFVGITVVNFIQSRLSVGKAIVPISVNASRMDFHNHQIAHLIISKVDCLGVPPELLRIEVTESIYALEPKQILTEIQQMRTYGIQVLLDDFGSGYSSFNTLTTLMWISLKSI</sequence>
<name>A0A1H3ZEK5_9FIRM</name>
<dbReference type="PANTHER" id="PTHR33121:SF70">
    <property type="entry name" value="SIGNALING PROTEIN YKOW"/>
    <property type="match status" value="1"/>
</dbReference>
<reference evidence="2 3" key="1">
    <citation type="submission" date="2016-10" db="EMBL/GenBank/DDBJ databases">
        <authorList>
            <person name="de Groot N.N."/>
        </authorList>
    </citation>
    <scope>NUCLEOTIDE SEQUENCE [LARGE SCALE GENOMIC DNA]</scope>
    <source>
        <strain evidence="2 3">SR12</strain>
    </source>
</reference>
<evidence type="ECO:0000259" key="1">
    <source>
        <dbReference type="PROSITE" id="PS50883"/>
    </source>
</evidence>
<dbReference type="Proteomes" id="UP000199394">
    <property type="component" value="Unassembled WGS sequence"/>
</dbReference>
<dbReference type="SMART" id="SM00052">
    <property type="entry name" value="EAL"/>
    <property type="match status" value="1"/>
</dbReference>
<proteinExistence type="predicted"/>
<dbReference type="InterPro" id="IPR001633">
    <property type="entry name" value="EAL_dom"/>
</dbReference>
<dbReference type="STRING" id="81409.SAMN04515656_105120"/>
<dbReference type="InterPro" id="IPR050706">
    <property type="entry name" value="Cyclic-di-GMP_PDE-like"/>
</dbReference>
<dbReference type="InterPro" id="IPR000160">
    <property type="entry name" value="GGDEF_dom"/>
</dbReference>
<accession>A0A1H3ZEK5</accession>
<dbReference type="InterPro" id="IPR043128">
    <property type="entry name" value="Rev_trsase/Diguanyl_cyclase"/>
</dbReference>
<dbReference type="Gene3D" id="3.30.70.270">
    <property type="match status" value="1"/>
</dbReference>
<dbReference type="CDD" id="cd01948">
    <property type="entry name" value="EAL"/>
    <property type="match status" value="1"/>
</dbReference>
<dbReference type="InterPro" id="IPR029787">
    <property type="entry name" value="Nucleotide_cyclase"/>
</dbReference>
<dbReference type="GO" id="GO:0071111">
    <property type="term" value="F:cyclic-guanylate-specific phosphodiesterase activity"/>
    <property type="evidence" value="ECO:0007669"/>
    <property type="project" value="InterPro"/>
</dbReference>
<dbReference type="SUPFAM" id="SSF141868">
    <property type="entry name" value="EAL domain-like"/>
    <property type="match status" value="1"/>
</dbReference>
<dbReference type="PANTHER" id="PTHR33121">
    <property type="entry name" value="CYCLIC DI-GMP PHOSPHODIESTERASE PDEF"/>
    <property type="match status" value="1"/>
</dbReference>
<evidence type="ECO:0000313" key="3">
    <source>
        <dbReference type="Proteomes" id="UP000199394"/>
    </source>
</evidence>
<dbReference type="Pfam" id="PF00990">
    <property type="entry name" value="GGDEF"/>
    <property type="match status" value="1"/>
</dbReference>
<keyword evidence="3" id="KW-1185">Reference proteome</keyword>
<gene>
    <name evidence="2" type="ORF">SAMN04515656_105120</name>
</gene>
<evidence type="ECO:0000313" key="2">
    <source>
        <dbReference type="EMBL" id="SEA21804.1"/>
    </source>
</evidence>
<dbReference type="AlphaFoldDB" id="A0A1H3ZEK5"/>
<feature type="domain" description="EAL" evidence="1">
    <location>
        <begin position="164"/>
        <end position="343"/>
    </location>
</feature>
<dbReference type="PROSITE" id="PS50883">
    <property type="entry name" value="EAL"/>
    <property type="match status" value="1"/>
</dbReference>
<protein>
    <submittedName>
        <fullName evidence="2">Diguanylate cyclase (GGDEF) domain-containing protein</fullName>
    </submittedName>
</protein>
<dbReference type="Gene3D" id="3.20.20.450">
    <property type="entry name" value="EAL domain"/>
    <property type="match status" value="1"/>
</dbReference>
<dbReference type="EMBL" id="FNRK01000005">
    <property type="protein sequence ID" value="SEA21804.1"/>
    <property type="molecule type" value="Genomic_DNA"/>
</dbReference>
<organism evidence="2 3">
    <name type="scientific">Eubacterium aggregans</name>
    <dbReference type="NCBI Taxonomy" id="81409"/>
    <lineage>
        <taxon>Bacteria</taxon>
        <taxon>Bacillati</taxon>
        <taxon>Bacillota</taxon>
        <taxon>Clostridia</taxon>
        <taxon>Eubacteriales</taxon>
        <taxon>Eubacteriaceae</taxon>
        <taxon>Eubacterium</taxon>
    </lineage>
</organism>
<dbReference type="InterPro" id="IPR035919">
    <property type="entry name" value="EAL_sf"/>
</dbReference>
<dbReference type="Pfam" id="PF00563">
    <property type="entry name" value="EAL"/>
    <property type="match status" value="1"/>
</dbReference>
<dbReference type="OrthoDB" id="9762141at2"/>